<dbReference type="RefSeq" id="WP_182960939.1">
    <property type="nucleotide sequence ID" value="NZ_WNXC01000009.1"/>
</dbReference>
<feature type="transmembrane region" description="Helical" evidence="9">
    <location>
        <begin position="725"/>
        <end position="746"/>
    </location>
</feature>
<reference evidence="12 13" key="1">
    <citation type="submission" date="2019-11" db="EMBL/GenBank/DDBJ databases">
        <title>Description of Pedobacter sp. LMG 31462T.</title>
        <authorList>
            <person name="Carlier A."/>
            <person name="Qi S."/>
            <person name="Vandamme P."/>
        </authorList>
    </citation>
    <scope>NUCLEOTIDE SEQUENCE [LARGE SCALE GENOMIC DNA]</scope>
    <source>
        <strain evidence="12 13">LMG 31462</strain>
    </source>
</reference>
<keyword evidence="8" id="KW-0902">Two-component regulatory system</keyword>
<dbReference type="PANTHER" id="PTHR24421:SF10">
    <property type="entry name" value="NITRATE_NITRITE SENSOR PROTEIN NARQ"/>
    <property type="match status" value="1"/>
</dbReference>
<evidence type="ECO:0000256" key="3">
    <source>
        <dbReference type="ARBA" id="ARBA00022553"/>
    </source>
</evidence>
<keyword evidence="4" id="KW-0808">Transferase</keyword>
<dbReference type="PROSITE" id="PS50109">
    <property type="entry name" value="HIS_KIN"/>
    <property type="match status" value="1"/>
</dbReference>
<keyword evidence="9" id="KW-0472">Membrane</keyword>
<dbReference type="InterPro" id="IPR050482">
    <property type="entry name" value="Sensor_HK_TwoCompSys"/>
</dbReference>
<evidence type="ECO:0000313" key="12">
    <source>
        <dbReference type="EMBL" id="MBB2151254.1"/>
    </source>
</evidence>
<dbReference type="Pfam" id="PF07730">
    <property type="entry name" value="HisKA_3"/>
    <property type="match status" value="1"/>
</dbReference>
<dbReference type="PANTHER" id="PTHR24421">
    <property type="entry name" value="NITRATE/NITRITE SENSOR PROTEIN NARX-RELATED"/>
    <property type="match status" value="1"/>
</dbReference>
<dbReference type="Gene3D" id="1.20.5.1930">
    <property type="match status" value="1"/>
</dbReference>
<gene>
    <name evidence="12" type="ORF">GM920_20310</name>
</gene>
<evidence type="ECO:0000313" key="13">
    <source>
        <dbReference type="Proteomes" id="UP000636110"/>
    </source>
</evidence>
<evidence type="ECO:0000256" key="8">
    <source>
        <dbReference type="ARBA" id="ARBA00023012"/>
    </source>
</evidence>
<feature type="signal peptide" evidence="10">
    <location>
        <begin position="1"/>
        <end position="22"/>
    </location>
</feature>
<name>A0ABR6F158_9SPHI</name>
<evidence type="ECO:0000259" key="11">
    <source>
        <dbReference type="PROSITE" id="PS50109"/>
    </source>
</evidence>
<dbReference type="Gene3D" id="3.30.565.10">
    <property type="entry name" value="Histidine kinase-like ATPase, C-terminal domain"/>
    <property type="match status" value="1"/>
</dbReference>
<dbReference type="EMBL" id="WNXC01000009">
    <property type="protein sequence ID" value="MBB2151254.1"/>
    <property type="molecule type" value="Genomic_DNA"/>
</dbReference>
<keyword evidence="5" id="KW-0547">Nucleotide-binding</keyword>
<accession>A0ABR6F158</accession>
<keyword evidence="7" id="KW-0067">ATP-binding</keyword>
<dbReference type="SUPFAM" id="SSF55874">
    <property type="entry name" value="ATPase domain of HSP90 chaperone/DNA topoisomerase II/histidine kinase"/>
    <property type="match status" value="1"/>
</dbReference>
<dbReference type="InterPro" id="IPR015943">
    <property type="entry name" value="WD40/YVTN_repeat-like_dom_sf"/>
</dbReference>
<dbReference type="InterPro" id="IPR005467">
    <property type="entry name" value="His_kinase_dom"/>
</dbReference>
<keyword evidence="10" id="KW-0732">Signal</keyword>
<evidence type="ECO:0000256" key="9">
    <source>
        <dbReference type="SAM" id="Phobius"/>
    </source>
</evidence>
<dbReference type="InterPro" id="IPR011712">
    <property type="entry name" value="Sig_transdc_His_kin_sub3_dim/P"/>
</dbReference>
<dbReference type="CDD" id="cd16917">
    <property type="entry name" value="HATPase_UhpB-NarQ-NarX-like"/>
    <property type="match status" value="1"/>
</dbReference>
<dbReference type="Gene3D" id="2.60.40.10">
    <property type="entry name" value="Immunoglobulins"/>
    <property type="match status" value="1"/>
</dbReference>
<dbReference type="InterPro" id="IPR011123">
    <property type="entry name" value="Y_Y_Y"/>
</dbReference>
<keyword evidence="13" id="KW-1185">Reference proteome</keyword>
<keyword evidence="3" id="KW-0597">Phosphoprotein</keyword>
<evidence type="ECO:0000256" key="6">
    <source>
        <dbReference type="ARBA" id="ARBA00022777"/>
    </source>
</evidence>
<dbReference type="InterPro" id="IPR011110">
    <property type="entry name" value="Reg_prop"/>
</dbReference>
<sequence length="972" mass="108867">MNYKTISPLVLALLLFSICSFAQRYNFRQYDIEDGLTQSQVTAITQDSKRRLWISTLGGLSSFNGKQFYSYTKTNGLNNNFVLALSLGKNDDLWLGTARGISKFNGHLFNNYAQTKEWVSKLVTSAGGTVYGLSSSRLFKTDAKQITFLTVSDDPQENVTALKVDAKGKVAVAILKKGIFYLEQGHWVAHPQNEVLKTLVITDFFRDSRHKDKLWFLTGDGLYGLDKSPIRQYVSGKFTAIEQDAKNNIWIGYSSGAYYLTSNNLIHFNGKNGFTNNTVNAIFKDAENNIWLATDGTGLFRYVDQDYVIFDESQGLNSKTVMSLANGPRNEEIWIGTYGGLFQYQDGKIKEIPIPSKLEDSKNINFLYNDRQKNIWIGTVYGGLWCYNGKNMVSMAMDKQGIAYNAILEDQKGQIWVSTNAGCFLLNKKTRQLQSVSKQFGSALLETAEGEILVGTQDGVYAINTPNQTRPLNLPQLSGSSILCMAKSGQNTLLFGTSDNGILIWNRKTGKIKTLSTKQGLASDHIYSLLLDQQGLIWVGTGKGINKINSKDFKVVQNSNEPNLLVECNQNAILQHNDEIWVGTTKGAIVYNRNHQLTPTVPPFVYLNSVTAFAQNQGRQNKQRTVFKANELGNMLTLPFKQNNLIINYTGIFLANPEGLVYQYRLIGLDNKYSESTSNTSTNFSSVPPGRYTFQVRAITKAGVTSLDTASFSFEITPPYYQTGVFRLFIFVLIVLLILLAVYIILNLNERKRKLRLKIKLEEQFKVRKQTAEDFHDDLGNKLTRISVLSEVLSSMIDKDDTEKRGIISKINDNVNELYRGTKDILWSLNPKNDKLTELLGHIQEFGKEMFNNTSVDFQSHIDLGGYDGKLSLDVSRNLLMIFKEAIHNALKHAKPGMVVFSATVDRETLIITVKDDGQGLDPIGSMDGHGINNMNVRAKRINAKLDINSNATGTEIKLAVSLSTLMRLKNV</sequence>
<dbReference type="InterPro" id="IPR036890">
    <property type="entry name" value="HATPase_C_sf"/>
</dbReference>
<keyword evidence="9" id="KW-1133">Transmembrane helix</keyword>
<dbReference type="Pfam" id="PF07494">
    <property type="entry name" value="Reg_prop"/>
    <property type="match status" value="3"/>
</dbReference>
<protein>
    <recommendedName>
        <fullName evidence="2">histidine kinase</fullName>
        <ecNumber evidence="2">2.7.13.3</ecNumber>
    </recommendedName>
</protein>
<feature type="chain" id="PRO_5045479052" description="histidine kinase" evidence="10">
    <location>
        <begin position="23"/>
        <end position="972"/>
    </location>
</feature>
<evidence type="ECO:0000256" key="1">
    <source>
        <dbReference type="ARBA" id="ARBA00000085"/>
    </source>
</evidence>
<dbReference type="EC" id="2.7.13.3" evidence="2"/>
<comment type="catalytic activity">
    <reaction evidence="1">
        <text>ATP + protein L-histidine = ADP + protein N-phospho-L-histidine.</text>
        <dbReference type="EC" id="2.7.13.3"/>
    </reaction>
</comment>
<feature type="domain" description="Histidine kinase" evidence="11">
    <location>
        <begin position="774"/>
        <end position="965"/>
    </location>
</feature>
<evidence type="ECO:0000256" key="7">
    <source>
        <dbReference type="ARBA" id="ARBA00022840"/>
    </source>
</evidence>
<dbReference type="Proteomes" id="UP000636110">
    <property type="component" value="Unassembled WGS sequence"/>
</dbReference>
<evidence type="ECO:0000256" key="2">
    <source>
        <dbReference type="ARBA" id="ARBA00012438"/>
    </source>
</evidence>
<proteinExistence type="predicted"/>
<comment type="caution">
    <text evidence="12">The sequence shown here is derived from an EMBL/GenBank/DDBJ whole genome shotgun (WGS) entry which is preliminary data.</text>
</comment>
<evidence type="ECO:0000256" key="5">
    <source>
        <dbReference type="ARBA" id="ARBA00022741"/>
    </source>
</evidence>
<dbReference type="Gene3D" id="2.130.10.10">
    <property type="entry name" value="YVTN repeat-like/Quinoprotein amine dehydrogenase"/>
    <property type="match status" value="2"/>
</dbReference>
<keyword evidence="6" id="KW-0418">Kinase</keyword>
<organism evidence="12 13">
    <name type="scientific">Pedobacter gandavensis</name>
    <dbReference type="NCBI Taxonomy" id="2679963"/>
    <lineage>
        <taxon>Bacteria</taxon>
        <taxon>Pseudomonadati</taxon>
        <taxon>Bacteroidota</taxon>
        <taxon>Sphingobacteriia</taxon>
        <taxon>Sphingobacteriales</taxon>
        <taxon>Sphingobacteriaceae</taxon>
        <taxon>Pedobacter</taxon>
    </lineage>
</organism>
<evidence type="ECO:0000256" key="4">
    <source>
        <dbReference type="ARBA" id="ARBA00022679"/>
    </source>
</evidence>
<dbReference type="Pfam" id="PF07495">
    <property type="entry name" value="Y_Y_Y"/>
    <property type="match status" value="1"/>
</dbReference>
<keyword evidence="9" id="KW-0812">Transmembrane</keyword>
<dbReference type="InterPro" id="IPR013783">
    <property type="entry name" value="Ig-like_fold"/>
</dbReference>
<dbReference type="SUPFAM" id="SSF63829">
    <property type="entry name" value="Calcium-dependent phosphotriesterase"/>
    <property type="match status" value="2"/>
</dbReference>
<evidence type="ECO:0000256" key="10">
    <source>
        <dbReference type="SAM" id="SignalP"/>
    </source>
</evidence>